<keyword evidence="2" id="KW-1185">Reference proteome</keyword>
<evidence type="ECO:0000313" key="1">
    <source>
        <dbReference type="EMBL" id="ETO04381.1"/>
    </source>
</evidence>
<evidence type="ECO:0000313" key="2">
    <source>
        <dbReference type="Proteomes" id="UP000023152"/>
    </source>
</evidence>
<organism evidence="1 2">
    <name type="scientific">Reticulomyxa filosa</name>
    <dbReference type="NCBI Taxonomy" id="46433"/>
    <lineage>
        <taxon>Eukaryota</taxon>
        <taxon>Sar</taxon>
        <taxon>Rhizaria</taxon>
        <taxon>Retaria</taxon>
        <taxon>Foraminifera</taxon>
        <taxon>Monothalamids</taxon>
        <taxon>Reticulomyxidae</taxon>
        <taxon>Reticulomyxa</taxon>
    </lineage>
</organism>
<sequence>MKQLSLEDESIKDKVFDLTQKLLKYEQKEPGLEQSLEVWIQLFNCKVESNCRLGWTAMRQLLSRKALWLLADSRWNLLPATCHDELEKCLESKAEHFQYQNKCWTDKDRSQLDQYIGKPPWDLTKWNWFLSLFLKYQSEKLCFVFYFSYFIYVHAYKNIILSSIDSDEEKELQNETKKHTLSSAQTDQLLYELKQCISYTGWKDIIRNHRNIEVLIQQWNFMQDTLNTLDNVIKGGKTNFALCKFVKKDSNEKCIKELAGQLLDQQIWTEAMEKFRNFEKWNNVLEQLLAKKYLEKVPSDLEEFHNFFRALNYDWISDVEARMERGMRLLECFHDEWQVMIDRKDTQTFHTMWDFYKGQFQTLQCLKIQFQPDQVDLNPELETQLSRFVKRTSKQNIRRIMTAWRHLAKKAKFMHIQPTTSIISLLQNKYFFLDELAYFPQGFFFWKYCVAAYNFVLSRFDELYKMNDADSTSPTVTIDFIEVFENINLKWEEKTKVFNGNKALEAEITKLQQLQDIWRQLKRGVETIQKYHKGKRDISDGNAWRAVEKALKMSEELLAGKIEVEIEEANNAYKQCTEQFGDIAKYVHILELIVRHERNIKEIATNHVFTNNTSFEYGLQLLKDCDNEKFHRLIEPLCIINQTMQEKIWKARFKDTDELTKAILELIDDNKEWDKNMEACFEVNFHVLIRSMAPSDEAVVIKEFGEFEKANRQGNWVLSDYNSIRTSRSNSDKYEGLTLEFEGTQLNCESMENSIDRLKLGLTSAQQKKIANILLQFEICKDLYAIRMDYWEKGGVANQTSLILQANVSIDLMGGNLGKME</sequence>
<dbReference type="EMBL" id="ASPP01029429">
    <property type="protein sequence ID" value="ETO04381.1"/>
    <property type="molecule type" value="Genomic_DNA"/>
</dbReference>
<dbReference type="Proteomes" id="UP000023152">
    <property type="component" value="Unassembled WGS sequence"/>
</dbReference>
<name>X6LSQ7_RETFI</name>
<comment type="caution">
    <text evidence="1">The sequence shown here is derived from an EMBL/GenBank/DDBJ whole genome shotgun (WGS) entry which is preliminary data.</text>
</comment>
<proteinExistence type="predicted"/>
<gene>
    <name evidence="1" type="ORF">RFI_33014</name>
</gene>
<reference evidence="1 2" key="1">
    <citation type="journal article" date="2013" name="Curr. Biol.">
        <title>The Genome of the Foraminiferan Reticulomyxa filosa.</title>
        <authorList>
            <person name="Glockner G."/>
            <person name="Hulsmann N."/>
            <person name="Schleicher M."/>
            <person name="Noegel A.A."/>
            <person name="Eichinger L."/>
            <person name="Gallinger C."/>
            <person name="Pawlowski J."/>
            <person name="Sierra R."/>
            <person name="Euteneuer U."/>
            <person name="Pillet L."/>
            <person name="Moustafa A."/>
            <person name="Platzer M."/>
            <person name="Groth M."/>
            <person name="Szafranski K."/>
            <person name="Schliwa M."/>
        </authorList>
    </citation>
    <scope>NUCLEOTIDE SEQUENCE [LARGE SCALE GENOMIC DNA]</scope>
</reference>
<accession>X6LSQ7</accession>
<evidence type="ECO:0008006" key="3">
    <source>
        <dbReference type="Google" id="ProtNLM"/>
    </source>
</evidence>
<protein>
    <recommendedName>
        <fullName evidence="3">Viral A-type inclusion protein</fullName>
    </recommendedName>
</protein>
<dbReference type="AlphaFoldDB" id="X6LSQ7"/>